<dbReference type="RefSeq" id="WP_096459232.1">
    <property type="nucleotide sequence ID" value="NZ_AP017369.1"/>
</dbReference>
<dbReference type="Proteomes" id="UP000218244">
    <property type="component" value="Chromosome"/>
</dbReference>
<dbReference type="EMBL" id="AP017369">
    <property type="protein sequence ID" value="BAU97347.1"/>
    <property type="molecule type" value="Genomic_DNA"/>
</dbReference>
<dbReference type="SUPFAM" id="SSF55804">
    <property type="entry name" value="Phoshotransferase/anion transport protein"/>
    <property type="match status" value="1"/>
</dbReference>
<proteinExistence type="predicted"/>
<accession>A0A160PSR3</accession>
<reference evidence="2 3" key="1">
    <citation type="submission" date="2016-02" db="EMBL/GenBank/DDBJ databases">
        <title>Corynebacterium glutamicum N24 whole genome sequencing project.</title>
        <authorList>
            <person name="Matsutani M."/>
            <person name="Nangtapong N."/>
            <person name="Yakushi T."/>
            <person name="Matsushita K."/>
        </authorList>
    </citation>
    <scope>NUCLEOTIDE SEQUENCE [LARGE SCALE GENOMIC DNA]</scope>
    <source>
        <strain evidence="2 3">N24</strain>
    </source>
</reference>
<feature type="domain" description="PTS EIIA type-2" evidence="1">
    <location>
        <begin position="18"/>
        <end position="130"/>
    </location>
</feature>
<evidence type="ECO:0000313" key="2">
    <source>
        <dbReference type="EMBL" id="BAU97347.1"/>
    </source>
</evidence>
<organism evidence="2 3">
    <name type="scientific">Corynebacterium suranareeae</name>
    <dbReference type="NCBI Taxonomy" id="2506452"/>
    <lineage>
        <taxon>Bacteria</taxon>
        <taxon>Bacillati</taxon>
        <taxon>Actinomycetota</taxon>
        <taxon>Actinomycetes</taxon>
        <taxon>Mycobacteriales</taxon>
        <taxon>Corynebacteriaceae</taxon>
        <taxon>Corynebacterium</taxon>
    </lineage>
</organism>
<protein>
    <recommendedName>
        <fullName evidence="1">PTS EIIA type-2 domain-containing protein</fullName>
    </recommendedName>
</protein>
<dbReference type="InterPro" id="IPR002178">
    <property type="entry name" value="PTS_EIIA_type-2_dom"/>
</dbReference>
<dbReference type="KEGG" id="csur:N24_3085"/>
<dbReference type="AlphaFoldDB" id="A0A160PSR3"/>
<evidence type="ECO:0000259" key="1">
    <source>
        <dbReference type="Pfam" id="PF00359"/>
    </source>
</evidence>
<name>A0A160PSR3_9CORY</name>
<keyword evidence="3" id="KW-1185">Reference proteome</keyword>
<dbReference type="Gene3D" id="3.40.930.10">
    <property type="entry name" value="Mannitol-specific EII, Chain A"/>
    <property type="match status" value="1"/>
</dbReference>
<evidence type="ECO:0000313" key="3">
    <source>
        <dbReference type="Proteomes" id="UP000218244"/>
    </source>
</evidence>
<gene>
    <name evidence="2" type="ORF">N24_3085</name>
</gene>
<dbReference type="InterPro" id="IPR016152">
    <property type="entry name" value="PTrfase/Anion_transptr"/>
</dbReference>
<dbReference type="Pfam" id="PF00359">
    <property type="entry name" value="PTS_EIIA_2"/>
    <property type="match status" value="1"/>
</dbReference>
<sequence length="138" mass="15528">MSATPSASFADIDIQVLKDKSLKELVDAAVRFDPTSTEDILEKIQHRDQIGSTEVAPGFFIPHVVTDSVPRIQLVLGTEGEVTWLLVLMPSNAVPESKRALSLLMRQLAYEEEVSRIRSFSSTEQFQHYLAVIERRDQ</sequence>